<evidence type="ECO:0000313" key="18">
    <source>
        <dbReference type="Proteomes" id="UP000584642"/>
    </source>
</evidence>
<feature type="domain" description="3-hydroxyacyl-CoA dehydrogenase C-terminal" evidence="15">
    <location>
        <begin position="603"/>
        <end position="686"/>
    </location>
</feature>
<dbReference type="PANTHER" id="PTHR23309">
    <property type="entry name" value="3-HYDROXYACYL-COA DEHYROGENASE"/>
    <property type="match status" value="1"/>
</dbReference>
<dbReference type="Pfam" id="PF00725">
    <property type="entry name" value="3HCDH"/>
    <property type="match status" value="2"/>
</dbReference>
<dbReference type="SUPFAM" id="SSF51735">
    <property type="entry name" value="NAD(P)-binding Rossmann-fold domains"/>
    <property type="match status" value="1"/>
</dbReference>
<evidence type="ECO:0000256" key="12">
    <source>
        <dbReference type="ARBA" id="ARBA00023268"/>
    </source>
</evidence>
<evidence type="ECO:0000256" key="8">
    <source>
        <dbReference type="ARBA" id="ARBA00023098"/>
    </source>
</evidence>
<sequence>MTVKRTDRDGVAILMIDNPPVNALSCRTGVVDGIAGALRACASDAAVVAIVLCGSGRCFSAGADIADFGDDPRSDVAPVRALMALLDDIGKPVVAAMHGMAFGGGLELALACHARVCADSTQLALPEVTLGLLPGAGGTQRLPRLAGPEAALDIMLSGRRMSATEALRLGIIDRVSDGDLLTAATALGREIAGQPAPLPRVRDRSIAGSLDVAAARSAAAKRRGLGDAPRLIVECVEAALGLPFDEGLAFEHGAFDRLMVSEAARGLRHAFLAERKAPSVPGLPVPRPAGRWSTAAVVGAGTMGTGIATVLLEAGFRVSLVDSSAEALSRASATVERAIGLAVEKGRCTAAEAAARSERLRCVADLDAAAGADLFIEAAFEDLEVKRRIFERIDRIAGPDAMLATNTSTLDVDRIADATGRPESVIGLHFFSPAPVMKLLEVIRGPRTAPQVVADALALARRIGKTGVVSGVCDGFIGNRIFEEYLRQAYFLLEEGALPAQIDGAMERWGFAMGPLRVMDLAGQDIGWNIRKRRAVEQPDRPYSRIPDLLCERGRFGQKTGAGYYLYPPGSRRGEPDPEIDAMIVQHSATLGIARRDIADEEIVERCLFAMVNEGARILEEGIAARPLDIDVVYLNGYGFPRFRGGPMFHADRLGLPTVLDRIGTFARGYQGWAWEPSPLLARLAGDGAGFATLNG</sequence>
<evidence type="ECO:0000256" key="7">
    <source>
        <dbReference type="ARBA" id="ARBA00023027"/>
    </source>
</evidence>
<dbReference type="Pfam" id="PF00378">
    <property type="entry name" value="ECH_1"/>
    <property type="match status" value="1"/>
</dbReference>
<comment type="similarity">
    <text evidence="3">In the N-terminal section; belongs to the enoyl-CoA hydratase/isomerase family.</text>
</comment>
<name>A0ABX2T9Q1_9PROT</name>
<evidence type="ECO:0000256" key="9">
    <source>
        <dbReference type="ARBA" id="ARBA00023140"/>
    </source>
</evidence>
<dbReference type="Proteomes" id="UP000584642">
    <property type="component" value="Unassembled WGS sequence"/>
</dbReference>
<dbReference type="CDD" id="cd06558">
    <property type="entry name" value="crotonase-like"/>
    <property type="match status" value="1"/>
</dbReference>
<evidence type="ECO:0000256" key="14">
    <source>
        <dbReference type="RuleBase" id="RU003707"/>
    </source>
</evidence>
<dbReference type="Pfam" id="PF02737">
    <property type="entry name" value="3HCDH_N"/>
    <property type="match status" value="1"/>
</dbReference>
<evidence type="ECO:0000256" key="11">
    <source>
        <dbReference type="ARBA" id="ARBA00023239"/>
    </source>
</evidence>
<proteinExistence type="inferred from homology"/>
<comment type="subcellular location">
    <subcellularLocation>
        <location evidence="1">Peroxisome</location>
    </subcellularLocation>
</comment>
<dbReference type="InterPro" id="IPR008927">
    <property type="entry name" value="6-PGluconate_DH-like_C_sf"/>
</dbReference>
<keyword evidence="11" id="KW-0456">Lyase</keyword>
<keyword evidence="4" id="KW-0276">Fatty acid metabolism</keyword>
<comment type="caution">
    <text evidence="17">The sequence shown here is derived from an EMBL/GenBank/DDBJ whole genome shotgun (WGS) entry which is preliminary data.</text>
</comment>
<accession>A0ABX2T9Q1</accession>
<evidence type="ECO:0000256" key="1">
    <source>
        <dbReference type="ARBA" id="ARBA00004275"/>
    </source>
</evidence>
<evidence type="ECO:0000259" key="15">
    <source>
        <dbReference type="Pfam" id="PF00725"/>
    </source>
</evidence>
<comment type="similarity">
    <text evidence="14">Belongs to the enoyl-CoA hydratase/isomerase family.</text>
</comment>
<dbReference type="PROSITE" id="PS00166">
    <property type="entry name" value="ENOYL_COA_HYDRATASE"/>
    <property type="match status" value="1"/>
</dbReference>
<keyword evidence="10" id="KW-0413">Isomerase</keyword>
<gene>
    <name evidence="17" type="ORF">HND93_15175</name>
</gene>
<dbReference type="InterPro" id="IPR006108">
    <property type="entry name" value="3HC_DH_C"/>
</dbReference>
<protein>
    <submittedName>
        <fullName evidence="17">3-hydroxyacyl-CoA dehydrogenase</fullName>
    </submittedName>
</protein>
<dbReference type="EMBL" id="JABFDB010000010">
    <property type="protein sequence ID" value="NYZ21056.1"/>
    <property type="molecule type" value="Genomic_DNA"/>
</dbReference>
<keyword evidence="6" id="KW-0560">Oxidoreductase</keyword>
<evidence type="ECO:0000256" key="3">
    <source>
        <dbReference type="ARBA" id="ARBA00008750"/>
    </source>
</evidence>
<dbReference type="InterPro" id="IPR006176">
    <property type="entry name" value="3-OHacyl-CoA_DH_NAD-bd"/>
</dbReference>
<evidence type="ECO:0000259" key="16">
    <source>
        <dbReference type="Pfam" id="PF02737"/>
    </source>
</evidence>
<reference evidence="17 18" key="1">
    <citation type="submission" date="2020-05" db="EMBL/GenBank/DDBJ databases">
        <title>Azospirillum oleiclasticum sp. nov, a nitrogen-fixing and heavy crude oil-emulsifying bacterium isolated from the crude oil of Yumen Oilfield.</title>
        <authorList>
            <person name="Wu D."/>
            <person name="Cai M."/>
            <person name="Zhang X."/>
        </authorList>
    </citation>
    <scope>NUCLEOTIDE SEQUENCE [LARGE SCALE GENOMIC DNA]</scope>
    <source>
        <strain evidence="17 18">ROY-1-1-2</strain>
    </source>
</reference>
<dbReference type="SUPFAM" id="SSF48179">
    <property type="entry name" value="6-phosphogluconate dehydrogenase C-terminal domain-like"/>
    <property type="match status" value="2"/>
</dbReference>
<dbReference type="Gene3D" id="3.90.226.10">
    <property type="entry name" value="2-enoyl-CoA Hydratase, Chain A, domain 1"/>
    <property type="match status" value="1"/>
</dbReference>
<evidence type="ECO:0000256" key="4">
    <source>
        <dbReference type="ARBA" id="ARBA00022832"/>
    </source>
</evidence>
<keyword evidence="8" id="KW-0443">Lipid metabolism</keyword>
<dbReference type="PANTHER" id="PTHR23309:SF51">
    <property type="entry name" value="3-HYDROXYACYL-COA DEHYDROGENASE-RELATED"/>
    <property type="match status" value="1"/>
</dbReference>
<keyword evidence="7" id="KW-0520">NAD</keyword>
<feature type="domain" description="3-hydroxyacyl-CoA dehydrogenase C-terminal" evidence="15">
    <location>
        <begin position="475"/>
        <end position="567"/>
    </location>
</feature>
<evidence type="ECO:0000256" key="2">
    <source>
        <dbReference type="ARBA" id="ARBA00005005"/>
    </source>
</evidence>
<feature type="domain" description="3-hydroxyacyl-CoA dehydrogenase NAD binding" evidence="16">
    <location>
        <begin position="295"/>
        <end position="470"/>
    </location>
</feature>
<keyword evidence="12" id="KW-0511">Multifunctional enzyme</keyword>
<keyword evidence="5" id="KW-0442">Lipid degradation</keyword>
<evidence type="ECO:0000256" key="13">
    <source>
        <dbReference type="ARBA" id="ARBA00049556"/>
    </source>
</evidence>
<evidence type="ECO:0000256" key="5">
    <source>
        <dbReference type="ARBA" id="ARBA00022963"/>
    </source>
</evidence>
<comment type="catalytic activity">
    <reaction evidence="13">
        <text>a (3S)-3-hydroxyacyl-CoA + NAD(+) = a 3-oxoacyl-CoA + NADH + H(+)</text>
        <dbReference type="Rhea" id="RHEA:22432"/>
        <dbReference type="ChEBI" id="CHEBI:15378"/>
        <dbReference type="ChEBI" id="CHEBI:57318"/>
        <dbReference type="ChEBI" id="CHEBI:57540"/>
        <dbReference type="ChEBI" id="CHEBI:57945"/>
        <dbReference type="ChEBI" id="CHEBI:90726"/>
        <dbReference type="EC" id="1.1.1.35"/>
    </reaction>
</comment>
<dbReference type="SUPFAM" id="SSF52096">
    <property type="entry name" value="ClpP/crotonase"/>
    <property type="match status" value="1"/>
</dbReference>
<keyword evidence="18" id="KW-1185">Reference proteome</keyword>
<evidence type="ECO:0000256" key="10">
    <source>
        <dbReference type="ARBA" id="ARBA00023235"/>
    </source>
</evidence>
<dbReference type="Gene3D" id="1.10.1040.50">
    <property type="match status" value="1"/>
</dbReference>
<dbReference type="InterPro" id="IPR001753">
    <property type="entry name" value="Enoyl-CoA_hydra/iso"/>
</dbReference>
<evidence type="ECO:0000313" key="17">
    <source>
        <dbReference type="EMBL" id="NYZ21056.1"/>
    </source>
</evidence>
<evidence type="ECO:0000256" key="6">
    <source>
        <dbReference type="ARBA" id="ARBA00023002"/>
    </source>
</evidence>
<comment type="pathway">
    <text evidence="2">Lipid metabolism; fatty acid beta-oxidation.</text>
</comment>
<dbReference type="Gene3D" id="3.40.50.720">
    <property type="entry name" value="NAD(P)-binding Rossmann-like Domain"/>
    <property type="match status" value="1"/>
</dbReference>
<dbReference type="InterPro" id="IPR029045">
    <property type="entry name" value="ClpP/crotonase-like_dom_sf"/>
</dbReference>
<dbReference type="InterPro" id="IPR018376">
    <property type="entry name" value="Enoyl-CoA_hyd/isom_CS"/>
</dbReference>
<keyword evidence="9" id="KW-0576">Peroxisome</keyword>
<organism evidence="17 18">
    <name type="scientific">Azospirillum oleiclasticum</name>
    <dbReference type="NCBI Taxonomy" id="2735135"/>
    <lineage>
        <taxon>Bacteria</taxon>
        <taxon>Pseudomonadati</taxon>
        <taxon>Pseudomonadota</taxon>
        <taxon>Alphaproteobacteria</taxon>
        <taxon>Rhodospirillales</taxon>
        <taxon>Azospirillaceae</taxon>
        <taxon>Azospirillum</taxon>
    </lineage>
</organism>
<dbReference type="InterPro" id="IPR036291">
    <property type="entry name" value="NAD(P)-bd_dom_sf"/>
</dbReference>